<keyword evidence="9" id="KW-1185">Reference proteome</keyword>
<evidence type="ECO:0000313" key="9">
    <source>
        <dbReference type="Proteomes" id="UP001620597"/>
    </source>
</evidence>
<gene>
    <name evidence="8" type="ORF">WG929_19210</name>
</gene>
<dbReference type="PRINTS" id="PR01590">
    <property type="entry name" value="HTHFIS"/>
</dbReference>
<keyword evidence="1 6" id="KW-0597">Phosphoprotein</keyword>
<dbReference type="Pfam" id="PF00072">
    <property type="entry name" value="Response_reg"/>
    <property type="match status" value="1"/>
</dbReference>
<dbReference type="Gene3D" id="3.40.50.2300">
    <property type="match status" value="1"/>
</dbReference>
<dbReference type="Pfam" id="PF02954">
    <property type="entry name" value="HTH_8"/>
    <property type="match status" value="1"/>
</dbReference>
<keyword evidence="3" id="KW-0805">Transcription regulation</keyword>
<dbReference type="Proteomes" id="UP001620597">
    <property type="component" value="Unassembled WGS sequence"/>
</dbReference>
<dbReference type="PROSITE" id="PS50110">
    <property type="entry name" value="RESPONSE_REGULATORY"/>
    <property type="match status" value="1"/>
</dbReference>
<evidence type="ECO:0000256" key="6">
    <source>
        <dbReference type="PROSITE-ProRule" id="PRU00169"/>
    </source>
</evidence>
<organism evidence="8 9">
    <name type="scientific">Oceanobacter antarcticus</name>
    <dbReference type="NCBI Taxonomy" id="3133425"/>
    <lineage>
        <taxon>Bacteria</taxon>
        <taxon>Pseudomonadati</taxon>
        <taxon>Pseudomonadota</taxon>
        <taxon>Gammaproteobacteria</taxon>
        <taxon>Oceanospirillales</taxon>
        <taxon>Oceanospirillaceae</taxon>
        <taxon>Oceanobacter</taxon>
    </lineage>
</organism>
<dbReference type="InterPro" id="IPR011006">
    <property type="entry name" value="CheY-like_superfamily"/>
</dbReference>
<dbReference type="SUPFAM" id="SSF52172">
    <property type="entry name" value="CheY-like"/>
    <property type="match status" value="1"/>
</dbReference>
<evidence type="ECO:0000256" key="4">
    <source>
        <dbReference type="ARBA" id="ARBA00023125"/>
    </source>
</evidence>
<sequence>MTPTPALPRILVIDDDVHFSQVLCRSLERQGFTARPAHNSSAALATQADFQPQWATLDLRMAQESGLTLIPQLLQQQPEIKIVMLTGYASIATAVEAIKLGAHNYLHKPATLQELLAAFKDDNGQSAETSAEHAQVMSVDQLEWEHIQRVLNENDGNVSATARALNMHRRTLQRKLQKYAPR</sequence>
<evidence type="ECO:0000256" key="5">
    <source>
        <dbReference type="ARBA" id="ARBA00023163"/>
    </source>
</evidence>
<dbReference type="Gene3D" id="1.10.10.60">
    <property type="entry name" value="Homeodomain-like"/>
    <property type="match status" value="1"/>
</dbReference>
<dbReference type="RefSeq" id="WP_416207386.1">
    <property type="nucleotide sequence ID" value="NZ_JBBKTX010000033.1"/>
</dbReference>
<evidence type="ECO:0000313" key="8">
    <source>
        <dbReference type="EMBL" id="MFK4754540.1"/>
    </source>
</evidence>
<evidence type="ECO:0000256" key="3">
    <source>
        <dbReference type="ARBA" id="ARBA00023015"/>
    </source>
</evidence>
<evidence type="ECO:0000256" key="1">
    <source>
        <dbReference type="ARBA" id="ARBA00022553"/>
    </source>
</evidence>
<keyword evidence="4" id="KW-0238">DNA-binding</keyword>
<reference evidence="8 9" key="1">
    <citation type="submission" date="2024-03" db="EMBL/GenBank/DDBJ databases">
        <title>High-quality draft genome sequence of Oceanobacter sp. wDCs-4.</title>
        <authorList>
            <person name="Dong C."/>
        </authorList>
    </citation>
    <scope>NUCLEOTIDE SEQUENCE [LARGE SCALE GENOMIC DNA]</scope>
    <source>
        <strain evidence="9">wDCs-4</strain>
    </source>
</reference>
<name>A0ABW8NPP5_9GAMM</name>
<protein>
    <submittedName>
        <fullName evidence="8">Response regulator</fullName>
    </submittedName>
</protein>
<dbReference type="CDD" id="cd17563">
    <property type="entry name" value="REC_RegA-like"/>
    <property type="match status" value="1"/>
</dbReference>
<dbReference type="InterPro" id="IPR001789">
    <property type="entry name" value="Sig_transdc_resp-reg_receiver"/>
</dbReference>
<dbReference type="InterPro" id="IPR002197">
    <property type="entry name" value="HTH_Fis"/>
</dbReference>
<evidence type="ECO:0000256" key="2">
    <source>
        <dbReference type="ARBA" id="ARBA00023012"/>
    </source>
</evidence>
<dbReference type="InterPro" id="IPR039420">
    <property type="entry name" value="WalR-like"/>
</dbReference>
<comment type="caution">
    <text evidence="8">The sequence shown here is derived from an EMBL/GenBank/DDBJ whole genome shotgun (WGS) entry which is preliminary data.</text>
</comment>
<keyword evidence="2" id="KW-0902">Two-component regulatory system</keyword>
<feature type="domain" description="Response regulatory" evidence="7">
    <location>
        <begin position="9"/>
        <end position="123"/>
    </location>
</feature>
<dbReference type="PANTHER" id="PTHR48111:SF1">
    <property type="entry name" value="TWO-COMPONENT RESPONSE REGULATOR ORR33"/>
    <property type="match status" value="1"/>
</dbReference>
<keyword evidence="5" id="KW-0804">Transcription</keyword>
<dbReference type="PANTHER" id="PTHR48111">
    <property type="entry name" value="REGULATOR OF RPOS"/>
    <property type="match status" value="1"/>
</dbReference>
<proteinExistence type="predicted"/>
<feature type="modified residue" description="4-aspartylphosphate" evidence="6">
    <location>
        <position position="58"/>
    </location>
</feature>
<dbReference type="EMBL" id="JBBKTX010000033">
    <property type="protein sequence ID" value="MFK4754540.1"/>
    <property type="molecule type" value="Genomic_DNA"/>
</dbReference>
<evidence type="ECO:0000259" key="7">
    <source>
        <dbReference type="PROSITE" id="PS50110"/>
    </source>
</evidence>
<dbReference type="SMART" id="SM00448">
    <property type="entry name" value="REC"/>
    <property type="match status" value="1"/>
</dbReference>
<accession>A0ABW8NPP5</accession>